<comment type="cofactor">
    <cofactor evidence="24">
        <name>Zn(2+)</name>
        <dbReference type="ChEBI" id="CHEBI:29105"/>
    </cofactor>
    <text evidence="24">Binds 1 zinc ion per subunit.</text>
</comment>
<feature type="binding site" evidence="24">
    <location>
        <position position="400"/>
    </location>
    <ligand>
        <name>Zn(2+)</name>
        <dbReference type="ChEBI" id="CHEBI:29105"/>
        <note>catalytic</note>
    </ligand>
</feature>
<dbReference type="Gene3D" id="2.60.40.1730">
    <property type="entry name" value="tricorn interacting facor f3 domain"/>
    <property type="match status" value="2"/>
</dbReference>
<dbReference type="EC" id="3.4.11.7" evidence="6"/>
<feature type="active site" description="Proton acceptor" evidence="23">
    <location>
        <position position="397"/>
    </location>
</feature>
<evidence type="ECO:0000256" key="22">
    <source>
        <dbReference type="ARBA" id="ARBA00023288"/>
    </source>
</evidence>
<comment type="similarity">
    <text evidence="4">Belongs to the peptidase M1 family.</text>
</comment>
<dbReference type="GO" id="GO:0005737">
    <property type="term" value="C:cytoplasm"/>
    <property type="evidence" value="ECO:0007669"/>
    <property type="project" value="TreeGrafter"/>
</dbReference>
<evidence type="ECO:0000256" key="19">
    <source>
        <dbReference type="ARBA" id="ARBA00023136"/>
    </source>
</evidence>
<keyword evidence="11" id="KW-0812">Transmembrane</keyword>
<dbReference type="GO" id="GO:0043171">
    <property type="term" value="P:peptide catabolic process"/>
    <property type="evidence" value="ECO:0007669"/>
    <property type="project" value="TreeGrafter"/>
</dbReference>
<evidence type="ECO:0000256" key="15">
    <source>
        <dbReference type="ARBA" id="ARBA00022837"/>
    </source>
</evidence>
<feature type="non-terminal residue" evidence="29">
    <location>
        <position position="1"/>
    </location>
</feature>
<dbReference type="FunFam" id="1.25.50.20:FF:000001">
    <property type="entry name" value="Aminopeptidase"/>
    <property type="match status" value="2"/>
</dbReference>
<dbReference type="CDD" id="cd09601">
    <property type="entry name" value="M1_APN-Q_like"/>
    <property type="match status" value="2"/>
</dbReference>
<dbReference type="Pfam" id="PF17900">
    <property type="entry name" value="Peptidase_M1_N"/>
    <property type="match status" value="2"/>
</dbReference>
<comment type="subunit">
    <text evidence="5">Homodimer; disulfide-linked.</text>
</comment>
<dbReference type="FunFam" id="1.10.390.10:FF:000006">
    <property type="entry name" value="Puromycin-sensitive aminopeptidase"/>
    <property type="match status" value="1"/>
</dbReference>
<feature type="non-terminal residue" evidence="29">
    <location>
        <position position="1959"/>
    </location>
</feature>
<evidence type="ECO:0000256" key="16">
    <source>
        <dbReference type="ARBA" id="ARBA00022968"/>
    </source>
</evidence>
<keyword evidence="9" id="KW-0336">GPI-anchor</keyword>
<evidence type="ECO:0000256" key="6">
    <source>
        <dbReference type="ARBA" id="ARBA00012567"/>
    </source>
</evidence>
<evidence type="ECO:0000256" key="4">
    <source>
        <dbReference type="ARBA" id="ARBA00010136"/>
    </source>
</evidence>
<keyword evidence="7 29" id="KW-0031">Aminopeptidase</keyword>
<dbReference type="Pfam" id="PF11838">
    <property type="entry name" value="ERAP1_C"/>
    <property type="match status" value="2"/>
</dbReference>
<keyword evidence="8" id="KW-1003">Cell membrane</keyword>
<feature type="binding site" evidence="24">
    <location>
        <position position="441"/>
    </location>
    <ligand>
        <name>Zn(2+)</name>
        <dbReference type="ChEBI" id="CHEBI:29105"/>
        <note>catalytic</note>
    </ligand>
</feature>
<proteinExistence type="inferred from homology"/>
<keyword evidence="30" id="KW-1185">Reference proteome</keyword>
<feature type="binding site" evidence="24">
    <location>
        <position position="396"/>
    </location>
    <ligand>
        <name>Zn(2+)</name>
        <dbReference type="ChEBI" id="CHEBI:29105"/>
        <note>catalytic</note>
    </ligand>
</feature>
<dbReference type="InterPro" id="IPR001930">
    <property type="entry name" value="Peptidase_M1"/>
</dbReference>
<comment type="catalytic activity">
    <reaction evidence="1">
        <text>Release of N-terminal glutamate (and to a lesser extent aspartate) from a peptide.</text>
        <dbReference type="EC" id="3.4.11.7"/>
    </reaction>
</comment>
<keyword evidence="18" id="KW-0482">Metalloprotease</keyword>
<evidence type="ECO:0000256" key="12">
    <source>
        <dbReference type="ARBA" id="ARBA00022723"/>
    </source>
</evidence>
<gene>
    <name evidence="29" type="primary">Enpep_3</name>
    <name evidence="29" type="ORF">G6Z75_0004245</name>
</gene>
<keyword evidence="13" id="KW-0378">Hydrolase</keyword>
<reference evidence="29" key="1">
    <citation type="submission" date="2020-02" db="EMBL/GenBank/DDBJ databases">
        <title>Relaxed selection underlies rapid genomic changes in the transitions from sociality to social parasitism in ants.</title>
        <authorList>
            <person name="Bi X."/>
        </authorList>
    </citation>
    <scope>NUCLEOTIDE SEQUENCE</scope>
    <source>
        <strain evidence="29">BGI-DK2013a</strain>
        <tissue evidence="29">Whole body</tissue>
    </source>
</reference>
<keyword evidence="17" id="KW-1133">Transmembrane helix</keyword>
<evidence type="ECO:0000256" key="17">
    <source>
        <dbReference type="ARBA" id="ARBA00022989"/>
    </source>
</evidence>
<evidence type="ECO:0000259" key="28">
    <source>
        <dbReference type="Pfam" id="PF17900"/>
    </source>
</evidence>
<dbReference type="InterPro" id="IPR034016">
    <property type="entry name" value="M1_APN-typ"/>
</dbReference>
<evidence type="ECO:0000313" key="29">
    <source>
        <dbReference type="EMBL" id="KAG5308830.1"/>
    </source>
</evidence>
<feature type="site" description="Transition state stabilizer" evidence="25">
    <location>
        <position position="504"/>
    </location>
</feature>
<evidence type="ECO:0000259" key="27">
    <source>
        <dbReference type="Pfam" id="PF11838"/>
    </source>
</evidence>
<evidence type="ECO:0000256" key="24">
    <source>
        <dbReference type="PIRSR" id="PIRSR634016-3"/>
    </source>
</evidence>
<feature type="domain" description="ERAP1-like C-terminal" evidence="27">
    <location>
        <begin position="645"/>
        <end position="954"/>
    </location>
</feature>
<dbReference type="Proteomes" id="UP000667349">
    <property type="component" value="Unassembled WGS sequence"/>
</dbReference>
<keyword evidence="20" id="KW-1015">Disulfide bond</keyword>
<evidence type="ECO:0000256" key="13">
    <source>
        <dbReference type="ARBA" id="ARBA00022801"/>
    </source>
</evidence>
<dbReference type="EMBL" id="JAANHZ010000636">
    <property type="protein sequence ID" value="KAG5308830.1"/>
    <property type="molecule type" value="Genomic_DNA"/>
</dbReference>
<dbReference type="PANTHER" id="PTHR11533:SF276">
    <property type="entry name" value="GLUTAMYL AMINOPEPTIDASE"/>
    <property type="match status" value="1"/>
</dbReference>
<keyword evidence="21" id="KW-0325">Glycoprotein</keyword>
<dbReference type="FunFam" id="2.60.40.1730:FF:000012">
    <property type="entry name" value="Aminopeptidase N"/>
    <property type="match status" value="2"/>
</dbReference>
<evidence type="ECO:0000256" key="9">
    <source>
        <dbReference type="ARBA" id="ARBA00022622"/>
    </source>
</evidence>
<feature type="domain" description="Peptidase M1 membrane alanine aminopeptidase" evidence="26">
    <location>
        <begin position="1351"/>
        <end position="1528"/>
    </location>
</feature>
<keyword evidence="15" id="KW-0106">Calcium</keyword>
<dbReference type="GO" id="GO:0005886">
    <property type="term" value="C:plasma membrane"/>
    <property type="evidence" value="ECO:0007669"/>
    <property type="project" value="UniProtKB-SubCell"/>
</dbReference>
<dbReference type="InterPro" id="IPR014782">
    <property type="entry name" value="Peptidase_M1_dom"/>
</dbReference>
<evidence type="ECO:0000256" key="20">
    <source>
        <dbReference type="ARBA" id="ARBA00023157"/>
    </source>
</evidence>
<evidence type="ECO:0000256" key="8">
    <source>
        <dbReference type="ARBA" id="ARBA00022475"/>
    </source>
</evidence>
<dbReference type="InterPro" id="IPR027268">
    <property type="entry name" value="Peptidase_M4/M1_CTD_sf"/>
</dbReference>
<dbReference type="SUPFAM" id="SSF55486">
    <property type="entry name" value="Metalloproteases ('zincins'), catalytic domain"/>
    <property type="match status" value="2"/>
</dbReference>
<dbReference type="GO" id="GO:0098552">
    <property type="term" value="C:side of membrane"/>
    <property type="evidence" value="ECO:0007669"/>
    <property type="project" value="UniProtKB-KW"/>
</dbReference>
<evidence type="ECO:0000256" key="11">
    <source>
        <dbReference type="ARBA" id="ARBA00022692"/>
    </source>
</evidence>
<dbReference type="PRINTS" id="PR00756">
    <property type="entry name" value="ALADIPTASE"/>
</dbReference>
<dbReference type="Gene3D" id="1.10.390.10">
    <property type="entry name" value="Neutral Protease Domain 2"/>
    <property type="match status" value="2"/>
</dbReference>
<feature type="domain" description="Peptidase M1 membrane alanine aminopeptidase" evidence="26">
    <location>
        <begin position="324"/>
        <end position="406"/>
    </location>
</feature>
<dbReference type="GO" id="GO:0008270">
    <property type="term" value="F:zinc ion binding"/>
    <property type="evidence" value="ECO:0007669"/>
    <property type="project" value="InterPro"/>
</dbReference>
<feature type="domain" description="ERAP1-like C-terminal" evidence="27">
    <location>
        <begin position="1608"/>
        <end position="1932"/>
    </location>
</feature>
<keyword evidence="22" id="KW-0449">Lipoprotein</keyword>
<evidence type="ECO:0000256" key="14">
    <source>
        <dbReference type="ARBA" id="ARBA00022833"/>
    </source>
</evidence>
<protein>
    <recommendedName>
        <fullName evidence="6">glutamyl aminopeptidase</fullName>
        <ecNumber evidence="6">3.4.11.7</ecNumber>
    </recommendedName>
</protein>
<dbReference type="SUPFAM" id="SSF63737">
    <property type="entry name" value="Leukotriene A4 hydrolase N-terminal domain"/>
    <property type="match status" value="2"/>
</dbReference>
<evidence type="ECO:0000256" key="25">
    <source>
        <dbReference type="PIRSR" id="PIRSR634016-4"/>
    </source>
</evidence>
<evidence type="ECO:0000256" key="18">
    <source>
        <dbReference type="ARBA" id="ARBA00023049"/>
    </source>
</evidence>
<dbReference type="InterPro" id="IPR045357">
    <property type="entry name" value="Aminopeptidase_N-like_N"/>
</dbReference>
<evidence type="ECO:0000256" key="21">
    <source>
        <dbReference type="ARBA" id="ARBA00023180"/>
    </source>
</evidence>
<feature type="domain" description="Aminopeptidase N-like N-terminal" evidence="28">
    <location>
        <begin position="89"/>
        <end position="284"/>
    </location>
</feature>
<evidence type="ECO:0000256" key="7">
    <source>
        <dbReference type="ARBA" id="ARBA00022438"/>
    </source>
</evidence>
<dbReference type="GO" id="GO:0006508">
    <property type="term" value="P:proteolysis"/>
    <property type="evidence" value="ECO:0007669"/>
    <property type="project" value="UniProtKB-KW"/>
</dbReference>
<evidence type="ECO:0000259" key="26">
    <source>
        <dbReference type="Pfam" id="PF01433"/>
    </source>
</evidence>
<feature type="domain" description="Peptidase M1 membrane alanine aminopeptidase" evidence="26">
    <location>
        <begin position="429"/>
        <end position="565"/>
    </location>
</feature>
<dbReference type="GO" id="GO:0070006">
    <property type="term" value="F:metalloaminopeptidase activity"/>
    <property type="evidence" value="ECO:0007669"/>
    <property type="project" value="TreeGrafter"/>
</dbReference>
<keyword evidence="10" id="KW-0645">Protease</keyword>
<evidence type="ECO:0000313" key="30">
    <source>
        <dbReference type="Proteomes" id="UP000667349"/>
    </source>
</evidence>
<dbReference type="Pfam" id="PF01433">
    <property type="entry name" value="Peptidase_M1"/>
    <property type="match status" value="3"/>
</dbReference>
<dbReference type="GO" id="GO:0042277">
    <property type="term" value="F:peptide binding"/>
    <property type="evidence" value="ECO:0007669"/>
    <property type="project" value="TreeGrafter"/>
</dbReference>
<evidence type="ECO:0000256" key="23">
    <source>
        <dbReference type="PIRSR" id="PIRSR634016-1"/>
    </source>
</evidence>
<evidence type="ECO:0000256" key="10">
    <source>
        <dbReference type="ARBA" id="ARBA00022670"/>
    </source>
</evidence>
<keyword evidence="19" id="KW-0472">Membrane</keyword>
<dbReference type="Gene3D" id="1.25.50.20">
    <property type="match status" value="2"/>
</dbReference>
<dbReference type="InterPro" id="IPR050344">
    <property type="entry name" value="Peptidase_M1_aminopeptidases"/>
</dbReference>
<dbReference type="GO" id="GO:0005615">
    <property type="term" value="C:extracellular space"/>
    <property type="evidence" value="ECO:0007669"/>
    <property type="project" value="TreeGrafter"/>
</dbReference>
<evidence type="ECO:0000256" key="3">
    <source>
        <dbReference type="ARBA" id="ARBA00004609"/>
    </source>
</evidence>
<dbReference type="Gene3D" id="2.60.40.1910">
    <property type="match status" value="2"/>
</dbReference>
<evidence type="ECO:0000256" key="5">
    <source>
        <dbReference type="ARBA" id="ARBA00011748"/>
    </source>
</evidence>
<keyword evidence="14 24" id="KW-0862">Zinc</keyword>
<dbReference type="PANTHER" id="PTHR11533">
    <property type="entry name" value="PROTEASE M1 ZINC METALLOPROTEASE"/>
    <property type="match status" value="1"/>
</dbReference>
<dbReference type="GO" id="GO:0004230">
    <property type="term" value="F:glutamyl aminopeptidase activity"/>
    <property type="evidence" value="ECO:0007669"/>
    <property type="project" value="UniProtKB-EC"/>
</dbReference>
<sequence length="1959" mass="226765">MDIENRPKGGAPRLDAALTTKSKSLCRSKSCSACFILSLICTYLATLIVLLDQTVVEAVSYGQHDSNRSEAYTILFDSDKSFRLPEEVVPIHYDLYLHPKLKEGTFSGKVTILIDVKQNYNRRFIALHQKNLNVKSAKLTYDLDENYEINISYINKPSKYEIFTILTENEIKSGLYHLSLEFDGSLKDKMDGFYSSTYQYTSDNINETRYIGTTQFEPTYARQAFPCFDEPHLKAEFSIKLVYPMNNGYHALSNMNVKSTEIHTPKRNLATVTFAKTVRMSTYLVAFVISDFVGTSKMAKGLNGREFPVSVYTTRLQSKEKRDFAVDIGVKVIEYFINLFKIDYQLPKLDMVGIPDFKAGAMENWGIVTYREARLIYDDHSNSIYDKRAVINVICHELAHMWFGNLGKYIVSQLNVINENVKYILFFSVTINWWNDLWLNEGFATFMSFKCSDAIVPNQQYMEEFPVEVMQNVFVSDSKLSSHPIVYNVQNAADIAAFFDDVSYQKGSSIIRMMENFFGSNVFFGAINSYLNKYSYENAETADLFEVLQDAVGNKLNVTAVMDTWTRQEGFPVINVKKSENKFVLTQKRFLDDQDAKFDPSESNYRYRWTIPITYITNRNKKPTLVWFNRNANKLVIKVDRRTKWIKLNAGQVGFYQVNYKKEWKTFKELLRSCHTKISSLDRANLLGDMFSLADAGEIEYNTVMDINVYLIKESHAFPWKVAKSKLMTMHALLTSSSKPHIASFVLMLVDTVYKNVAWIDKTTEDVPLTYMNRILRPTVIELACAMDSPECLKTVGELFKEWLIEEKPQHPDIRELVYYYGMRYRSDENEWNIMFEKFKDETDPSEKNKIMIGLSGIKSTKVLKEYITRATNETYVRTQDFLRCLTMISMNPDGTSLVWNWVRENWEFLVNRYTLNDPYLGRLIPSITRSFATQSRLDEIKAFFKKYPKAGAEWTQFIINREVFLIIFFISCVRRILLKDIELHYSVFLYCTPIMGNNKVESRPKGGALRLDATISKPLCSNNTVSALLCFTCGACFILSLICTCLAILVVLLDQTVEATSYSRHDSNRPEAYTIMFDPDESFRLPKEVVPIHYDLYLHPKLKESTFSGKVTILIDVKQDNNRTSIALHQKDLNITSVKLITYGLDEDYEINISSISKPTKYEIFMITTENNIKSGLYNLSLEFDGSLKDKIVGFYNSKYQYKSDKINETRYIATTKFEPTYARQAFPCFDEPNFKAEFSIKLVHPMNDCYSALSNMDVKSTQLHTPERDLATVTFTKTVPMSTYLACFIISDFVGTSRMANGLNDRKFPLTVYTTRLQSKEKRDFALDIGVKAVEYYINLFKIDYPLPKLVTYRETRMLYDDSSNSIYDKRDVINVICHELAHMWFGNLVTMKWWNDLWLNEGFATFMASKCSDAILPHQGYMEEFPVEVMQKVFVPDSKLSSHPIIYNVQNADDITSFFDGISYKKGASIIRMMENFFGSDVFFSAISIYLNKYAYENAETADLFEVLQDAVGNKLNVTAIMDTWTRQEGFPVVNVKKSGNNYTLTQKRFLDDQDAKSDPSKSSYGYQWTIPIVYITNRNEVPTLVWFDKDANEVVIEVDERTKWFKLNAGQVGFYRVNYNEEWETLNELLRSHHTRISMLDRANLLDDLFSLAEAGEIEYDTVLNITMYLTEEYHCLPWAVAKSKLMTIYTLLTSSADPFISSTFQSFVWILVDTIYKDVTWTVDDAIEEDVPRIDNKVRPIVIELACAMALPACLKKASELFNEWLIEEKPQHPDVRELVYYYGMRYYSDAIEWSVMFERFKNETDPGEKNKIMAGLTGTHSIRVLKEFIIIATDERFVRAQDFLKCLIMISKNPDGTSLVWDWVRENWEFLVNRYTLNDRYLGDLIPSITSSFATQTKLDEIKAFFKKYPEAGAGADGRAKTLETVSKNIKWLAKNTKKFDKWFSENWPFKTR</sequence>
<dbReference type="InterPro" id="IPR042097">
    <property type="entry name" value="Aminopeptidase_N-like_N_sf"/>
</dbReference>
<accession>A0A836EWL2</accession>
<evidence type="ECO:0000256" key="2">
    <source>
        <dbReference type="ARBA" id="ARBA00004401"/>
    </source>
</evidence>
<name>A0A836EWL2_9HYME</name>
<comment type="caution">
    <text evidence="29">The sequence shown here is derived from an EMBL/GenBank/DDBJ whole genome shotgun (WGS) entry which is preliminary data.</text>
</comment>
<evidence type="ECO:0000256" key="1">
    <source>
        <dbReference type="ARBA" id="ARBA00001703"/>
    </source>
</evidence>
<dbReference type="InterPro" id="IPR024571">
    <property type="entry name" value="ERAP1-like_C_dom"/>
</dbReference>
<feature type="domain" description="Aminopeptidase N-like N-terminal" evidence="28">
    <location>
        <begin position="1091"/>
        <end position="1287"/>
    </location>
</feature>
<keyword evidence="12 24" id="KW-0479">Metal-binding</keyword>
<keyword evidence="16" id="KW-0735">Signal-anchor</keyword>
<organism evidence="29 30">
    <name type="scientific">Acromyrmex insinuator</name>
    <dbReference type="NCBI Taxonomy" id="230686"/>
    <lineage>
        <taxon>Eukaryota</taxon>
        <taxon>Metazoa</taxon>
        <taxon>Ecdysozoa</taxon>
        <taxon>Arthropoda</taxon>
        <taxon>Hexapoda</taxon>
        <taxon>Insecta</taxon>
        <taxon>Pterygota</taxon>
        <taxon>Neoptera</taxon>
        <taxon>Endopterygota</taxon>
        <taxon>Hymenoptera</taxon>
        <taxon>Apocrita</taxon>
        <taxon>Aculeata</taxon>
        <taxon>Formicoidea</taxon>
        <taxon>Formicidae</taxon>
        <taxon>Myrmicinae</taxon>
        <taxon>Acromyrmex</taxon>
    </lineage>
</organism>
<comment type="subcellular location">
    <subcellularLocation>
        <location evidence="3">Cell membrane</location>
        <topology evidence="3">Lipid-anchor</topology>
        <topology evidence="3">GPI-anchor</topology>
    </subcellularLocation>
    <subcellularLocation>
        <location evidence="2">Cell membrane</location>
        <topology evidence="2">Single-pass type II membrane protein</topology>
    </subcellularLocation>
</comment>
<dbReference type="FunFam" id="2.60.40.1910:FF:000003">
    <property type="entry name" value="Aminopeptidase"/>
    <property type="match status" value="2"/>
</dbReference>